<accession>A0ABQ6MEP4</accession>
<dbReference type="SMART" id="SM00054">
    <property type="entry name" value="EFh"/>
    <property type="match status" value="2"/>
</dbReference>
<feature type="domain" description="EF-hand" evidence="8">
    <location>
        <begin position="733"/>
        <end position="768"/>
    </location>
</feature>
<feature type="transmembrane region" description="Helical" evidence="7">
    <location>
        <begin position="545"/>
        <end position="570"/>
    </location>
</feature>
<dbReference type="InterPro" id="IPR018247">
    <property type="entry name" value="EF_Hand_1_Ca_BS"/>
</dbReference>
<feature type="transmembrane region" description="Helical" evidence="7">
    <location>
        <begin position="285"/>
        <end position="308"/>
    </location>
</feature>
<dbReference type="InterPro" id="IPR043203">
    <property type="entry name" value="VGCC_Ca_Na"/>
</dbReference>
<dbReference type="SUPFAM" id="SSF81324">
    <property type="entry name" value="Voltage-gated potassium channels"/>
    <property type="match status" value="2"/>
</dbReference>
<keyword evidence="10" id="KW-1185">Reference proteome</keyword>
<dbReference type="InterPro" id="IPR011992">
    <property type="entry name" value="EF-hand-dom_pair"/>
</dbReference>
<gene>
    <name evidence="9" type="ORF">TeGR_g362</name>
</gene>
<evidence type="ECO:0000313" key="9">
    <source>
        <dbReference type="EMBL" id="GMI24685.1"/>
    </source>
</evidence>
<evidence type="ECO:0000256" key="1">
    <source>
        <dbReference type="ARBA" id="ARBA00004141"/>
    </source>
</evidence>
<dbReference type="Pfam" id="PF13499">
    <property type="entry name" value="EF-hand_7"/>
    <property type="match status" value="1"/>
</dbReference>
<dbReference type="SUPFAM" id="SSF47473">
    <property type="entry name" value="EF-hand"/>
    <property type="match status" value="1"/>
</dbReference>
<feature type="transmembrane region" description="Helical" evidence="7">
    <location>
        <begin position="121"/>
        <end position="145"/>
    </location>
</feature>
<evidence type="ECO:0000256" key="3">
    <source>
        <dbReference type="ARBA" id="ARBA00022837"/>
    </source>
</evidence>
<evidence type="ECO:0000256" key="5">
    <source>
        <dbReference type="ARBA" id="ARBA00023136"/>
    </source>
</evidence>
<name>A0ABQ6MEP4_9STRA</name>
<feature type="compositionally biased region" description="Basic and acidic residues" evidence="6">
    <location>
        <begin position="769"/>
        <end position="782"/>
    </location>
</feature>
<feature type="transmembrane region" description="Helical" evidence="7">
    <location>
        <begin position="502"/>
        <end position="524"/>
    </location>
</feature>
<feature type="compositionally biased region" description="Polar residues" evidence="6">
    <location>
        <begin position="798"/>
        <end position="807"/>
    </location>
</feature>
<feature type="region of interest" description="Disordered" evidence="6">
    <location>
        <begin position="1"/>
        <end position="46"/>
    </location>
</feature>
<feature type="transmembrane region" description="Helical" evidence="7">
    <location>
        <begin position="86"/>
        <end position="109"/>
    </location>
</feature>
<dbReference type="InterPro" id="IPR005821">
    <property type="entry name" value="Ion_trans_dom"/>
</dbReference>
<feature type="transmembrane region" description="Helical" evidence="7">
    <location>
        <begin position="638"/>
        <end position="664"/>
    </location>
</feature>
<feature type="transmembrane region" description="Helical" evidence="7">
    <location>
        <begin position="430"/>
        <end position="448"/>
    </location>
</feature>
<dbReference type="InterPro" id="IPR027359">
    <property type="entry name" value="Volt_channel_dom_sf"/>
</dbReference>
<evidence type="ECO:0000259" key="8">
    <source>
        <dbReference type="PROSITE" id="PS50222"/>
    </source>
</evidence>
<keyword evidence="3" id="KW-0106">Calcium</keyword>
<keyword evidence="2 7" id="KW-0812">Transmembrane</keyword>
<dbReference type="EMBL" id="BRYB01002735">
    <property type="protein sequence ID" value="GMI24685.1"/>
    <property type="molecule type" value="Genomic_DNA"/>
</dbReference>
<feature type="domain" description="EF-hand" evidence="8">
    <location>
        <begin position="697"/>
        <end position="732"/>
    </location>
</feature>
<dbReference type="Gene3D" id="1.10.238.10">
    <property type="entry name" value="EF-hand"/>
    <property type="match status" value="1"/>
</dbReference>
<evidence type="ECO:0000256" key="4">
    <source>
        <dbReference type="ARBA" id="ARBA00022989"/>
    </source>
</evidence>
<feature type="compositionally biased region" description="Basic and acidic residues" evidence="6">
    <location>
        <begin position="11"/>
        <end position="33"/>
    </location>
</feature>
<evidence type="ECO:0000313" key="10">
    <source>
        <dbReference type="Proteomes" id="UP001165060"/>
    </source>
</evidence>
<sequence>MMAGRANAANKMKDAPKQSKEERQAEKDRKKAQQEVSEDDLEAFDEAEKNKVKDKWRDPALGRNGCSRAWLRLSEKIRDFAYGDKFGTFVLVCICIAGVLVGIQTYPGMEQEDAVVYTDQAILYVFTVETVAKIFSEGWAFWAFWLGPEWKWNNFDFFIVVACYIPDGVIPGGSSVALLRLLRLARLVKLFKKIPQLQMIIMGLVGGLKSIFYIVILLLLVFYLYGIVGITLFRRNDPWHYRDLQTTILTLFRAATLEDWTDLMYLNIFGCDQYTHIYNMFLSPLFWLSFTVVSALVMLSLFIGAVTMSMTESMESMKDEQEEATRQRMKEKQMKKLADARRTSQMNQITGVDGESKPRKSIWNSLGFGENEDETAQEHKQMTALLMSVWDGVDVEQLVDMVEGETSGGGLRQMYSKLSVVMKIIADSKIFQNFIIFVILLAGTLVGLQTDKKFERDNETVLMITDSTILYIFVAEIVVKVIAEDGYPLRFFNTGWNCFDMLIVVGSFALAGAAGGAMMILRLLRLLRVLKLVKAFPQLQVIVNALMMGMSSIGYIGIILVLVFYMYAIAGMMLFEANDPWHFGSLHVAMLSLFRSATLEDWTDIMYINMYGCDKYGYSASWMKPLCTEPYPLNHGTYWLSAAYFVIFVLIDSLVLLTLFIGVVSTSMDEASAQQQEEMEVERKIMEIKGIEKLTREDVDTFRKVFSMLDLDGGGTIEEEELRVGLQSVGKHPTDAEMAKMMHDVDEDDSGEIDPAEFIQFMVNMRKKDKEEKASRGGKDADTANNSDDNNGEPTPDMTPNHSSSPNAGGIGMGGGFMTPPPGGFHSHAQLQVSALTPIQTTATVGADQNFGLPLLMSPTNENWLDMNLEVGRSRKKLPKLGGSARIAP</sequence>
<organism evidence="9 10">
    <name type="scientific">Tetraparma gracilis</name>
    <dbReference type="NCBI Taxonomy" id="2962635"/>
    <lineage>
        <taxon>Eukaryota</taxon>
        <taxon>Sar</taxon>
        <taxon>Stramenopiles</taxon>
        <taxon>Ochrophyta</taxon>
        <taxon>Bolidophyceae</taxon>
        <taxon>Parmales</taxon>
        <taxon>Triparmaceae</taxon>
        <taxon>Tetraparma</taxon>
    </lineage>
</organism>
<evidence type="ECO:0000256" key="6">
    <source>
        <dbReference type="SAM" id="MobiDB-lite"/>
    </source>
</evidence>
<evidence type="ECO:0000256" key="2">
    <source>
        <dbReference type="ARBA" id="ARBA00022692"/>
    </source>
</evidence>
<dbReference type="PANTHER" id="PTHR10037:SF62">
    <property type="entry name" value="SODIUM CHANNEL PROTEIN 60E"/>
    <property type="match status" value="1"/>
</dbReference>
<dbReference type="Pfam" id="PF00520">
    <property type="entry name" value="Ion_trans"/>
    <property type="match status" value="2"/>
</dbReference>
<feature type="transmembrane region" description="Helical" evidence="7">
    <location>
        <begin position="157"/>
        <end position="182"/>
    </location>
</feature>
<dbReference type="PROSITE" id="PS50222">
    <property type="entry name" value="EF_HAND_2"/>
    <property type="match status" value="2"/>
</dbReference>
<feature type="region of interest" description="Disordered" evidence="6">
    <location>
        <begin position="769"/>
        <end position="828"/>
    </location>
</feature>
<reference evidence="9 10" key="1">
    <citation type="journal article" date="2023" name="Commun. Biol.">
        <title>Genome analysis of Parmales, the sister group of diatoms, reveals the evolutionary specialization of diatoms from phago-mixotrophs to photoautotrophs.</title>
        <authorList>
            <person name="Ban H."/>
            <person name="Sato S."/>
            <person name="Yoshikawa S."/>
            <person name="Yamada K."/>
            <person name="Nakamura Y."/>
            <person name="Ichinomiya M."/>
            <person name="Sato N."/>
            <person name="Blanc-Mathieu R."/>
            <person name="Endo H."/>
            <person name="Kuwata A."/>
            <person name="Ogata H."/>
        </authorList>
    </citation>
    <scope>NUCLEOTIDE SEQUENCE [LARGE SCALE GENOMIC DNA]</scope>
</reference>
<proteinExistence type="predicted"/>
<dbReference type="PANTHER" id="PTHR10037">
    <property type="entry name" value="VOLTAGE-GATED CATION CHANNEL CALCIUM AND SODIUM"/>
    <property type="match status" value="1"/>
</dbReference>
<keyword evidence="4 7" id="KW-1133">Transmembrane helix</keyword>
<keyword evidence="5 7" id="KW-0472">Membrane</keyword>
<dbReference type="Proteomes" id="UP001165060">
    <property type="component" value="Unassembled WGS sequence"/>
</dbReference>
<comment type="subcellular location">
    <subcellularLocation>
        <location evidence="1">Membrane</location>
        <topology evidence="1">Multi-pass membrane protein</topology>
    </subcellularLocation>
</comment>
<dbReference type="PROSITE" id="PS00018">
    <property type="entry name" value="EF_HAND_1"/>
    <property type="match status" value="2"/>
</dbReference>
<comment type="caution">
    <text evidence="9">The sequence shown here is derived from an EMBL/GenBank/DDBJ whole genome shotgun (WGS) entry which is preliminary data.</text>
</comment>
<dbReference type="Gene3D" id="1.10.287.70">
    <property type="match status" value="2"/>
</dbReference>
<dbReference type="InterPro" id="IPR002048">
    <property type="entry name" value="EF_hand_dom"/>
</dbReference>
<dbReference type="Gene3D" id="1.20.120.350">
    <property type="entry name" value="Voltage-gated potassium channels. Chain C"/>
    <property type="match status" value="2"/>
</dbReference>
<protein>
    <recommendedName>
        <fullName evidence="8">EF-hand domain-containing protein</fullName>
    </recommendedName>
</protein>
<evidence type="ECO:0000256" key="7">
    <source>
        <dbReference type="SAM" id="Phobius"/>
    </source>
</evidence>
<feature type="transmembrane region" description="Helical" evidence="7">
    <location>
        <begin position="211"/>
        <end position="233"/>
    </location>
</feature>
<feature type="compositionally biased region" description="Acidic residues" evidence="6">
    <location>
        <begin position="36"/>
        <end position="45"/>
    </location>
</feature>
<dbReference type="CDD" id="cd00051">
    <property type="entry name" value="EFh"/>
    <property type="match status" value="1"/>
</dbReference>
<feature type="transmembrane region" description="Helical" evidence="7">
    <location>
        <begin position="460"/>
        <end position="482"/>
    </location>
</feature>